<dbReference type="InterPro" id="IPR020610">
    <property type="entry name" value="Thiolase_AS"/>
</dbReference>
<reference evidence="9 10" key="2">
    <citation type="journal article" date="2017" name="Genome Announc.">
        <title>Draft genome sequence of Aquitalea magnusonii strain H3, a plant growth-promoting bacterium of duckweed Lemna minor.</title>
        <authorList>
            <person name="Ishizawa H."/>
            <person name="Kuroda M."/>
            <person name="Ike M."/>
        </authorList>
    </citation>
    <scope>NUCLEOTIDE SEQUENCE [LARGE SCALE GENOMIC DNA]</scope>
    <source>
        <strain evidence="9 10">H3</strain>
    </source>
</reference>
<keyword evidence="6" id="KW-0812">Transmembrane</keyword>
<dbReference type="NCBIfam" id="NF006552">
    <property type="entry name" value="PRK09051.1"/>
    <property type="match status" value="1"/>
</dbReference>
<comment type="similarity">
    <text evidence="1 5">Belongs to the thiolase-like superfamily. Thiolase family.</text>
</comment>
<keyword evidence="10" id="KW-1185">Reference proteome</keyword>
<evidence type="ECO:0000256" key="3">
    <source>
        <dbReference type="ARBA" id="ARBA00023315"/>
    </source>
</evidence>
<dbReference type="SUPFAM" id="SSF53901">
    <property type="entry name" value="Thiolase-like"/>
    <property type="match status" value="2"/>
</dbReference>
<feature type="active site" description="Proton acceptor" evidence="4">
    <location>
        <position position="362"/>
    </location>
</feature>
<dbReference type="Pfam" id="PF02803">
    <property type="entry name" value="Thiolase_C"/>
    <property type="match status" value="1"/>
</dbReference>
<feature type="transmembrane region" description="Helical" evidence="6">
    <location>
        <begin position="20"/>
        <end position="39"/>
    </location>
</feature>
<dbReference type="PANTHER" id="PTHR18919:SF107">
    <property type="entry name" value="ACETYL-COA ACETYLTRANSFERASE, CYTOSOLIC"/>
    <property type="match status" value="1"/>
</dbReference>
<dbReference type="GO" id="GO:0003985">
    <property type="term" value="F:acetyl-CoA C-acetyltransferase activity"/>
    <property type="evidence" value="ECO:0007669"/>
    <property type="project" value="UniProtKB-EC"/>
</dbReference>
<feature type="domain" description="Thiolase C-terminal" evidence="8">
    <location>
        <begin position="284"/>
        <end position="405"/>
    </location>
</feature>
<dbReference type="PIRSF" id="PIRSF000429">
    <property type="entry name" value="Ac-CoA_Ac_transf"/>
    <property type="match status" value="1"/>
</dbReference>
<dbReference type="KEGG" id="amah:DLM_1019"/>
<dbReference type="InterPro" id="IPR020615">
    <property type="entry name" value="Thiolase_acyl_enz_int_AS"/>
</dbReference>
<dbReference type="EC" id="2.3.1.16" evidence="9"/>
<feature type="domain" description="Thiolase N-terminal" evidence="7">
    <location>
        <begin position="19"/>
        <end position="273"/>
    </location>
</feature>
<evidence type="ECO:0000259" key="7">
    <source>
        <dbReference type="Pfam" id="PF00108"/>
    </source>
</evidence>
<dbReference type="InterPro" id="IPR020613">
    <property type="entry name" value="Thiolase_CS"/>
</dbReference>
<evidence type="ECO:0000256" key="6">
    <source>
        <dbReference type="SAM" id="Phobius"/>
    </source>
</evidence>
<dbReference type="Gene3D" id="3.40.47.10">
    <property type="match status" value="2"/>
</dbReference>
<evidence type="ECO:0000259" key="8">
    <source>
        <dbReference type="Pfam" id="PF02803"/>
    </source>
</evidence>
<evidence type="ECO:0000313" key="9">
    <source>
        <dbReference type="EMBL" id="BBF84659.1"/>
    </source>
</evidence>
<dbReference type="InterPro" id="IPR016039">
    <property type="entry name" value="Thiolase-like"/>
</dbReference>
<dbReference type="EC" id="2.3.1.9" evidence="9"/>
<name>A0A3G9GDC1_9NEIS</name>
<gene>
    <name evidence="9" type="ORF">DLM_1019</name>
</gene>
<proteinExistence type="inferred from homology"/>
<dbReference type="InterPro" id="IPR020617">
    <property type="entry name" value="Thiolase_C"/>
</dbReference>
<dbReference type="PROSITE" id="PS00737">
    <property type="entry name" value="THIOLASE_2"/>
    <property type="match status" value="1"/>
</dbReference>
<keyword evidence="6" id="KW-1133">Transmembrane helix</keyword>
<dbReference type="InterPro" id="IPR002155">
    <property type="entry name" value="Thiolase"/>
</dbReference>
<dbReference type="GO" id="GO:0044281">
    <property type="term" value="P:small molecule metabolic process"/>
    <property type="evidence" value="ECO:0007669"/>
    <property type="project" value="UniProtKB-ARBA"/>
</dbReference>
<dbReference type="Proteomes" id="UP000198290">
    <property type="component" value="Chromosome"/>
</dbReference>
<keyword evidence="6" id="KW-0472">Membrane</keyword>
<dbReference type="InterPro" id="IPR020616">
    <property type="entry name" value="Thiolase_N"/>
</dbReference>
<dbReference type="AlphaFoldDB" id="A0A3G9GDC1"/>
<dbReference type="PROSITE" id="PS00098">
    <property type="entry name" value="THIOLASE_1"/>
    <property type="match status" value="1"/>
</dbReference>
<reference evidence="10" key="3">
    <citation type="journal article" date="2017" name="Plant Physiol. Biochem.">
        <title>Differential oxidative and antioxidative response of duckweed Lemna minor toward plant growth promoting/inhibiting bacteria.</title>
        <authorList>
            <person name="Ishizawa H."/>
            <person name="Kuroda M."/>
            <person name="Morikawa M."/>
            <person name="Ike M."/>
        </authorList>
    </citation>
    <scope>NUCLEOTIDE SEQUENCE [LARGE SCALE GENOMIC DNA]</scope>
    <source>
        <strain evidence="10">H3</strain>
    </source>
</reference>
<evidence type="ECO:0000256" key="1">
    <source>
        <dbReference type="ARBA" id="ARBA00010982"/>
    </source>
</evidence>
<dbReference type="FunFam" id="3.40.47.10:FF:000010">
    <property type="entry name" value="Acetyl-CoA acetyltransferase (Thiolase)"/>
    <property type="match status" value="1"/>
</dbReference>
<keyword evidence="3 5" id="KW-0012">Acyltransferase</keyword>
<dbReference type="NCBIfam" id="TIGR01930">
    <property type="entry name" value="AcCoA-C-Actrans"/>
    <property type="match status" value="1"/>
</dbReference>
<accession>A0A3G9GDC1</accession>
<dbReference type="EMBL" id="AP018823">
    <property type="protein sequence ID" value="BBF84659.1"/>
    <property type="molecule type" value="Genomic_DNA"/>
</dbReference>
<keyword evidence="2 5" id="KW-0808">Transferase</keyword>
<evidence type="ECO:0000256" key="2">
    <source>
        <dbReference type="ARBA" id="ARBA00022679"/>
    </source>
</evidence>
<reference evidence="10" key="1">
    <citation type="journal article" date="2017" name="Biotechnol. Biofuels">
        <title>Evaluation of environmental bacterial communities as a factor affecting the growth of duckweed Lemna minor.</title>
        <authorList>
            <person name="Ishizawa H."/>
            <person name="Kuroda M."/>
            <person name="Morikawa M."/>
            <person name="Ike M."/>
        </authorList>
    </citation>
    <scope>NUCLEOTIDE SEQUENCE [LARGE SCALE GENOMIC DNA]</scope>
    <source>
        <strain evidence="10">H3</strain>
    </source>
</reference>
<dbReference type="STRING" id="332411.VI06_17025"/>
<sequence>MQRISKTTREKLTMKQRDIVILSAVRSAIGTFGGALSHLEPADLGGLVMKEALARSGVDASQIHHVTVGNCIPTESRYAYVARLASIAAGLPMESVAMAVNRLCGSGLQAVVSSAQAIMLGDGDYAIGGGVEVMSRAGYLLPQLRSGARMGDVKAVDMMTAALTDPFGVGHMGITAENLVDKWQLTREEQDAFALASQQRAAAAIAAGHFVSQIVPIVSQTRKGEVVFDTDEHPRATTLEALGKMKPAFKKDGSVTAGNASGINDGAAFLVLAGADAAAAAGHQPLARIVSYAVSGVPNHIMGEGPIPATQAALQRAGLSLDQMDVIESNEAFAAQSLAVCKGLGLDPARCNPNGGAIALGHPVGASGAVIATKAVHELQRIHGRYALATMCIGGGQGIAVIFERL</sequence>
<feature type="active site" description="Proton acceptor" evidence="4">
    <location>
        <position position="392"/>
    </location>
</feature>
<dbReference type="PANTHER" id="PTHR18919">
    <property type="entry name" value="ACETYL-COA C-ACYLTRANSFERASE"/>
    <property type="match status" value="1"/>
</dbReference>
<feature type="active site" description="Acyl-thioester intermediate" evidence="4">
    <location>
        <position position="104"/>
    </location>
</feature>
<protein>
    <submittedName>
        <fullName evidence="9">3-ketoacyl-CoA thiolase</fullName>
        <ecNumber evidence="9">2.3.1.16</ecNumber>
        <ecNumber evidence="9">2.3.1.9</ecNumber>
    </submittedName>
</protein>
<dbReference type="CDD" id="cd00751">
    <property type="entry name" value="thiolase"/>
    <property type="match status" value="1"/>
</dbReference>
<dbReference type="Pfam" id="PF00108">
    <property type="entry name" value="Thiolase_N"/>
    <property type="match status" value="1"/>
</dbReference>
<evidence type="ECO:0000313" key="10">
    <source>
        <dbReference type="Proteomes" id="UP000198290"/>
    </source>
</evidence>
<organism evidence="9 10">
    <name type="scientific">Aquitalea magnusonii</name>
    <dbReference type="NCBI Taxonomy" id="332411"/>
    <lineage>
        <taxon>Bacteria</taxon>
        <taxon>Pseudomonadati</taxon>
        <taxon>Pseudomonadota</taxon>
        <taxon>Betaproteobacteria</taxon>
        <taxon>Neisseriales</taxon>
        <taxon>Chromobacteriaceae</taxon>
        <taxon>Aquitalea</taxon>
    </lineage>
</organism>
<evidence type="ECO:0000256" key="5">
    <source>
        <dbReference type="RuleBase" id="RU003557"/>
    </source>
</evidence>
<evidence type="ECO:0000256" key="4">
    <source>
        <dbReference type="PIRSR" id="PIRSR000429-1"/>
    </source>
</evidence>
<dbReference type="PROSITE" id="PS00099">
    <property type="entry name" value="THIOLASE_3"/>
    <property type="match status" value="1"/>
</dbReference>